<evidence type="ECO:0000313" key="1">
    <source>
        <dbReference type="EMBL" id="GET06779.1"/>
    </source>
</evidence>
<proteinExistence type="predicted"/>
<comment type="caution">
    <text evidence="1">The sequence shown here is derived from an EMBL/GenBank/DDBJ whole genome shotgun (WGS) entry which is preliminary data.</text>
</comment>
<sequence length="92" mass="10757">MFLGKSAPTPIKIDSFLNKLTDAELMNLYIVLKRGLDYDDISVRETEEKISKGPREFSYPNEKLTEKVKHDLILTLTGMFHVDHPRFYKRNV</sequence>
<dbReference type="AlphaFoldDB" id="A0A6F9XNF7"/>
<dbReference type="EMBL" id="BLAM01000179">
    <property type="protein sequence ID" value="GET06779.1"/>
    <property type="molecule type" value="Genomic_DNA"/>
</dbReference>
<reference evidence="1" key="1">
    <citation type="submission" date="2019-10" db="EMBL/GenBank/DDBJ databases">
        <title>Lactobacillus agilis SY212 Whole Genome Sequencing Project.</title>
        <authorList>
            <person name="Suzuki S."/>
            <person name="Endo A."/>
            <person name="Maeno S."/>
            <person name="Shiwa Y."/>
            <person name="Matsutani M."/>
            <person name="Kajikawa A."/>
        </authorList>
    </citation>
    <scope>NUCLEOTIDE SEQUENCE</scope>
    <source>
        <strain evidence="1">SY212</strain>
    </source>
</reference>
<organism evidence="1">
    <name type="scientific">Ligilactobacillus agilis</name>
    <dbReference type="NCBI Taxonomy" id="1601"/>
    <lineage>
        <taxon>Bacteria</taxon>
        <taxon>Bacillati</taxon>
        <taxon>Bacillota</taxon>
        <taxon>Bacilli</taxon>
        <taxon>Lactobacillales</taxon>
        <taxon>Lactobacillaceae</taxon>
        <taxon>Ligilactobacillus</taxon>
    </lineage>
</organism>
<dbReference type="Proteomes" id="UP000494265">
    <property type="component" value="Unassembled WGS sequence"/>
</dbReference>
<accession>A0A6F9XNF7</accession>
<gene>
    <name evidence="1" type="ORF">SY212_18090</name>
</gene>
<dbReference type="RefSeq" id="WP_172585048.1">
    <property type="nucleotide sequence ID" value="NZ_BLAM01000179.1"/>
</dbReference>
<name>A0A6F9XNF7_9LACO</name>
<protein>
    <submittedName>
        <fullName evidence="1">Uncharacterized protein</fullName>
    </submittedName>
</protein>